<evidence type="ECO:0000313" key="3">
    <source>
        <dbReference type="Proteomes" id="UP000030689"/>
    </source>
</evidence>
<feature type="compositionally biased region" description="Polar residues" evidence="1">
    <location>
        <begin position="40"/>
        <end position="56"/>
    </location>
</feature>
<dbReference type="Gramene" id="ESQ40995">
    <property type="protein sequence ID" value="ESQ40995"/>
    <property type="gene ID" value="EUTSA_v10015247mg"/>
</dbReference>
<organism evidence="2 3">
    <name type="scientific">Eutrema salsugineum</name>
    <name type="common">Saltwater cress</name>
    <name type="synonym">Sisymbrium salsugineum</name>
    <dbReference type="NCBI Taxonomy" id="72664"/>
    <lineage>
        <taxon>Eukaryota</taxon>
        <taxon>Viridiplantae</taxon>
        <taxon>Streptophyta</taxon>
        <taxon>Embryophyta</taxon>
        <taxon>Tracheophyta</taxon>
        <taxon>Spermatophyta</taxon>
        <taxon>Magnoliopsida</taxon>
        <taxon>eudicotyledons</taxon>
        <taxon>Gunneridae</taxon>
        <taxon>Pentapetalae</taxon>
        <taxon>rosids</taxon>
        <taxon>malvids</taxon>
        <taxon>Brassicales</taxon>
        <taxon>Brassicaceae</taxon>
        <taxon>Eutremeae</taxon>
        <taxon>Eutrema</taxon>
    </lineage>
</organism>
<name>V4KSV6_EUTSA</name>
<dbReference type="PANTHER" id="PTHR31110">
    <property type="entry name" value="PESTICIDAL CRYSTAL CRY8BA PROTEIN"/>
    <property type="match status" value="1"/>
</dbReference>
<dbReference type="KEGG" id="eus:EUTSA_v10015247mg"/>
<dbReference type="STRING" id="72664.V4KSV6"/>
<protein>
    <submittedName>
        <fullName evidence="2">Uncharacterized protein</fullName>
    </submittedName>
</protein>
<reference evidence="2 3" key="1">
    <citation type="journal article" date="2013" name="Front. Plant Sci.">
        <title>The Reference Genome of the Halophytic Plant Eutrema salsugineum.</title>
        <authorList>
            <person name="Yang R."/>
            <person name="Jarvis D.E."/>
            <person name="Chen H."/>
            <person name="Beilstein M.A."/>
            <person name="Grimwood J."/>
            <person name="Jenkins J."/>
            <person name="Shu S."/>
            <person name="Prochnik S."/>
            <person name="Xin M."/>
            <person name="Ma C."/>
            <person name="Schmutz J."/>
            <person name="Wing R.A."/>
            <person name="Mitchell-Olds T."/>
            <person name="Schumaker K.S."/>
            <person name="Wang X."/>
        </authorList>
    </citation>
    <scope>NUCLEOTIDE SEQUENCE [LARGE SCALE GENOMIC DNA]</scope>
</reference>
<dbReference type="OMA" id="WHKGLTI"/>
<evidence type="ECO:0000313" key="2">
    <source>
        <dbReference type="EMBL" id="ESQ40995.1"/>
    </source>
</evidence>
<keyword evidence="3" id="KW-1185">Reference proteome</keyword>
<proteinExistence type="predicted"/>
<evidence type="ECO:0000256" key="1">
    <source>
        <dbReference type="SAM" id="MobiDB-lite"/>
    </source>
</evidence>
<dbReference type="PANTHER" id="PTHR31110:SF4">
    <property type="entry name" value="TRANSMEMBRANE PROTEIN"/>
    <property type="match status" value="1"/>
</dbReference>
<dbReference type="Proteomes" id="UP000030689">
    <property type="component" value="Unassembled WGS sequence"/>
</dbReference>
<dbReference type="EMBL" id="KI517464">
    <property type="protein sequence ID" value="ESQ40995.1"/>
    <property type="molecule type" value="Genomic_DNA"/>
</dbReference>
<sequence length="995" mass="113083">MFEKGFGNKGLRENLRNHRVGSKVHCADDLPDSALSTKASYESKNDGVQNKKSSYNECELPSKHSSGPTKGNAEIVSIQNETLPSRFPVFHASEQGPWFAMICYEACVRLCVHALATDSFSEASYFLINDCVLIRNAFGLQNFFLRSEEELLGNRPSTLVTETTTPKFKRSVGKIKLQVGRIKMGSDPQPRCNMPSLKHEIVSQPIAELNSTLSSGWKAVKRVHVAPRVPLNGSISEKSLAYMRACAQYLKQVTKALQKEFVTSLNGPRSLKAIQEKFSCTLRLKSCDEEDQIKTQPESGETFVFLPDSIGDDLIVEVRDSKGQFCGRVLAQLAAIADEPKNEKLKWWAIYHEPEHERIGRIQLHINYSSSLDEKTKCGLVAETPAYDLLLEVAMKAENFQRRNLIIKGPWHWLLTQFASYYGISDAYTKLRYLSYVMDVASPTKDCLDLIYDFLSPILTKGNHKALLSHQENRLLGEIDEQVQKILASTFENYKSLDEYSFSGIKNVFEPPSGTPAPALTPAIKLYCLLNDLLIPEAQLRLCRYFQAASKKRSRRYILETNDILHEYHSEGAQATSCQKMKSLILSLKKEISTDIAINNCNVIPRYIDLPNLSAAIYSVDLFNRLREYVTAWPPPSPSPPVVDLVIATADFEADLSRWNIKPIKGGFTAIEIFNPYITAWIEEKGNALYEFCKSETAKACSEIQGLTSPFVEEMYVLLDATLDDFDLIIRRWPEYAVSLERVVADSERVMIEALEKQFSEILSPLKDSKTCPLKYVQRLTKIGTSHLYSVPKELGVFLNSVKTVLDNLRPSIENRFEVWNYYLSDIKIGVLGEQLSEVTVLLRSKFRSYMQALVEKLAENMRMQSHMKMKNIIHDLKRTTSEADVRNRMQSLKDLLDETMYHLHGVLSLDVFVLTCKGIWDRMGQDVLCLLEGRKDKVNWHKGLTIAVDIIDEIFVTQMLSLLGDSVREEDLEAPRSMMELQSILYEDRKGYYY</sequence>
<gene>
    <name evidence="2" type="ORF">EUTSA_v10015247mg</name>
</gene>
<accession>V4KSV6</accession>
<dbReference type="AlphaFoldDB" id="V4KSV6"/>
<feature type="region of interest" description="Disordered" evidence="1">
    <location>
        <begin position="40"/>
        <end position="72"/>
    </location>
</feature>